<comment type="caution">
    <text evidence="3">The sequence shown here is derived from an EMBL/GenBank/DDBJ whole genome shotgun (WGS) entry which is preliminary data.</text>
</comment>
<evidence type="ECO:0000313" key="3">
    <source>
        <dbReference type="EMBL" id="MDI9859398.1"/>
    </source>
</evidence>
<dbReference type="Proteomes" id="UP001236507">
    <property type="component" value="Unassembled WGS sequence"/>
</dbReference>
<dbReference type="RefSeq" id="WP_283344353.1">
    <property type="nucleotide sequence ID" value="NZ_JASHIF010000008.1"/>
</dbReference>
<evidence type="ECO:0000313" key="4">
    <source>
        <dbReference type="Proteomes" id="UP001236507"/>
    </source>
</evidence>
<keyword evidence="1" id="KW-0732">Signal</keyword>
<sequence length="184" mass="20551">MKKFILIYCLLGVCWTAFTQDGVNFGVKAGGNATSHAGTGLLNDPNNNIYTYHFGVFGQLPLTSDVLLSPEILYTKKGFKRRGITFQSPYIDFSLLAKINLGDSKAYCVVGPYTSYQLEREFTYTTSQKTYDFGGNLGIGLKIQKHLRMEAIFQTSANVWTAPRPMGEGYRLTQVTLSALYLIR</sequence>
<dbReference type="EMBL" id="JASHIF010000008">
    <property type="protein sequence ID" value="MDI9859398.1"/>
    <property type="molecule type" value="Genomic_DNA"/>
</dbReference>
<organism evidence="3 4">
    <name type="scientific">Flectobacillus roseus</name>
    <dbReference type="NCBI Taxonomy" id="502259"/>
    <lineage>
        <taxon>Bacteria</taxon>
        <taxon>Pseudomonadati</taxon>
        <taxon>Bacteroidota</taxon>
        <taxon>Cytophagia</taxon>
        <taxon>Cytophagales</taxon>
        <taxon>Flectobacillaceae</taxon>
        <taxon>Flectobacillus</taxon>
    </lineage>
</organism>
<feature type="signal peptide" evidence="1">
    <location>
        <begin position="1"/>
        <end position="19"/>
    </location>
</feature>
<dbReference type="InterPro" id="IPR025665">
    <property type="entry name" value="Beta-barrel_OMP_2"/>
</dbReference>
<evidence type="ECO:0000259" key="2">
    <source>
        <dbReference type="Pfam" id="PF13568"/>
    </source>
</evidence>
<dbReference type="Pfam" id="PF13568">
    <property type="entry name" value="OMP_b-brl_2"/>
    <property type="match status" value="1"/>
</dbReference>
<name>A0ABT6Y753_9BACT</name>
<proteinExistence type="predicted"/>
<accession>A0ABT6Y753</accession>
<reference evidence="3 4" key="1">
    <citation type="submission" date="2023-05" db="EMBL/GenBank/DDBJ databases">
        <title>Novel species of genus Flectobacillus isolated from stream in China.</title>
        <authorList>
            <person name="Lu H."/>
        </authorList>
    </citation>
    <scope>NUCLEOTIDE SEQUENCE [LARGE SCALE GENOMIC DNA]</scope>
    <source>
        <strain evidence="3 4">KCTC 42575</strain>
    </source>
</reference>
<protein>
    <submittedName>
        <fullName evidence="3">Porin family protein</fullName>
    </submittedName>
</protein>
<feature type="domain" description="Outer membrane protein beta-barrel" evidence="2">
    <location>
        <begin position="20"/>
        <end position="151"/>
    </location>
</feature>
<feature type="chain" id="PRO_5047334687" evidence="1">
    <location>
        <begin position="20"/>
        <end position="184"/>
    </location>
</feature>
<gene>
    <name evidence="3" type="ORF">QM524_09275</name>
</gene>
<evidence type="ECO:0000256" key="1">
    <source>
        <dbReference type="SAM" id="SignalP"/>
    </source>
</evidence>
<keyword evidence="4" id="KW-1185">Reference proteome</keyword>